<feature type="transmembrane region" description="Helical" evidence="8">
    <location>
        <begin position="399"/>
        <end position="421"/>
    </location>
</feature>
<feature type="transmembrane region" description="Helical" evidence="8">
    <location>
        <begin position="371"/>
        <end position="392"/>
    </location>
</feature>
<evidence type="ECO:0000313" key="9">
    <source>
        <dbReference type="EMBL" id="KKU56789.1"/>
    </source>
</evidence>
<dbReference type="InterPro" id="IPR050297">
    <property type="entry name" value="LipidA_mod_glycosyltrf_83"/>
</dbReference>
<dbReference type="PANTHER" id="PTHR33908:SF11">
    <property type="entry name" value="MEMBRANE PROTEIN"/>
    <property type="match status" value="1"/>
</dbReference>
<evidence type="ECO:0000256" key="6">
    <source>
        <dbReference type="ARBA" id="ARBA00022989"/>
    </source>
</evidence>
<keyword evidence="6 8" id="KW-1133">Transmembrane helix</keyword>
<sequence>MKTLGLIGILILGLALRIIWLDKYPPGFTPDEAAFGYNAYSLIQTGKDEWGTAWYSLPFTNLKSFGDYKLPLYAFLTIPSIKYFGLNEFSVRLPNAIIGTLAVLAIYLLTKELFTSLYSPPPNLGWGRGVVLDAPMIAALLFAISPWSIQLSRGAFEANLVTLFLPLGLYLFLSGSAFWSAVVLGLNFYSYHSARLLALPVILILLFFRPAKIRLSVFLVTLVLVMVPGIWSMFSGNSSRVTDVSILSPTDDWQAVSDRRFIARISGLPDSLARVFSNKLNFTFSVFVHNYLSYFSPQFLFTQGPAEGTYGMLPGRGVLYLIELPLLISFLVLFIKKPRKELLLLLLLFTLTPIPAALAKGPGYAANRAAVMIPFLLIASAIGLAYVINSLIKWIAPRLLLLFTITIYLLSLLFFLESYIYHSGSQIGPAMLYGRREAFTRVANLSAEFPEVRISRSLSEPHIYLAFYTSLLPSVYQISAQNWPDLKSLGLKFLDQYDGYTLGKYRFGDLHLSDPVTVPTLFIGSPSDFPSHYSEYFHIDSPDGRSVIKVARKDPI</sequence>
<dbReference type="AlphaFoldDB" id="A0A0G1RHL6"/>
<accession>A0A0G1RHL6</accession>
<evidence type="ECO:0000256" key="2">
    <source>
        <dbReference type="ARBA" id="ARBA00022475"/>
    </source>
</evidence>
<gene>
    <name evidence="9" type="ORF">UX78_C0003G0065</name>
</gene>
<feature type="transmembrane region" description="Helical" evidence="8">
    <location>
        <begin position="342"/>
        <end position="359"/>
    </location>
</feature>
<feature type="transmembrane region" description="Helical" evidence="8">
    <location>
        <begin position="215"/>
        <end position="234"/>
    </location>
</feature>
<feature type="transmembrane region" description="Helical" evidence="8">
    <location>
        <begin position="130"/>
        <end position="149"/>
    </location>
</feature>
<dbReference type="PANTHER" id="PTHR33908">
    <property type="entry name" value="MANNOSYLTRANSFERASE YKCB-RELATED"/>
    <property type="match status" value="1"/>
</dbReference>
<feature type="transmembrane region" description="Helical" evidence="8">
    <location>
        <begin position="93"/>
        <end position="110"/>
    </location>
</feature>
<evidence type="ECO:0000256" key="3">
    <source>
        <dbReference type="ARBA" id="ARBA00022676"/>
    </source>
</evidence>
<proteinExistence type="predicted"/>
<evidence type="ECO:0000256" key="1">
    <source>
        <dbReference type="ARBA" id="ARBA00004651"/>
    </source>
</evidence>
<dbReference type="Proteomes" id="UP000034607">
    <property type="component" value="Unassembled WGS sequence"/>
</dbReference>
<keyword evidence="2" id="KW-1003">Cell membrane</keyword>
<evidence type="ECO:0000313" key="10">
    <source>
        <dbReference type="Proteomes" id="UP000034607"/>
    </source>
</evidence>
<organism evidence="9 10">
    <name type="scientific">Candidatus Amesbacteria bacterium GW2011_GWA2_47_11</name>
    <dbReference type="NCBI Taxonomy" id="1618357"/>
    <lineage>
        <taxon>Bacteria</taxon>
        <taxon>Candidatus Amesiibacteriota</taxon>
    </lineage>
</organism>
<feature type="transmembrane region" description="Helical" evidence="8">
    <location>
        <begin position="188"/>
        <end position="208"/>
    </location>
</feature>
<keyword evidence="7 8" id="KW-0472">Membrane</keyword>
<dbReference type="GO" id="GO:0009103">
    <property type="term" value="P:lipopolysaccharide biosynthetic process"/>
    <property type="evidence" value="ECO:0007669"/>
    <property type="project" value="UniProtKB-ARBA"/>
</dbReference>
<keyword evidence="4 9" id="KW-0808">Transferase</keyword>
<dbReference type="GO" id="GO:0016763">
    <property type="term" value="F:pentosyltransferase activity"/>
    <property type="evidence" value="ECO:0007669"/>
    <property type="project" value="TreeGrafter"/>
</dbReference>
<name>A0A0G1RHL6_9BACT</name>
<feature type="transmembrane region" description="Helical" evidence="8">
    <location>
        <begin position="317"/>
        <end position="335"/>
    </location>
</feature>
<feature type="transmembrane region" description="Helical" evidence="8">
    <location>
        <begin position="161"/>
        <end position="182"/>
    </location>
</feature>
<evidence type="ECO:0000256" key="5">
    <source>
        <dbReference type="ARBA" id="ARBA00022692"/>
    </source>
</evidence>
<comment type="caution">
    <text evidence="9">The sequence shown here is derived from an EMBL/GenBank/DDBJ whole genome shotgun (WGS) entry which is preliminary data.</text>
</comment>
<comment type="subcellular location">
    <subcellularLocation>
        <location evidence="1">Cell membrane</location>
        <topology evidence="1">Multi-pass membrane protein</topology>
    </subcellularLocation>
</comment>
<keyword evidence="5 8" id="KW-0812">Transmembrane</keyword>
<reference evidence="9 10" key="1">
    <citation type="journal article" date="2015" name="Nature">
        <title>rRNA introns, odd ribosomes, and small enigmatic genomes across a large radiation of phyla.</title>
        <authorList>
            <person name="Brown C.T."/>
            <person name="Hug L.A."/>
            <person name="Thomas B.C."/>
            <person name="Sharon I."/>
            <person name="Castelle C.J."/>
            <person name="Singh A."/>
            <person name="Wilkins M.J."/>
            <person name="Williams K.H."/>
            <person name="Banfield J.F."/>
        </authorList>
    </citation>
    <scope>NUCLEOTIDE SEQUENCE [LARGE SCALE GENOMIC DNA]</scope>
</reference>
<dbReference type="EMBL" id="LCNM01000003">
    <property type="protein sequence ID" value="KKU56789.1"/>
    <property type="molecule type" value="Genomic_DNA"/>
</dbReference>
<keyword evidence="3" id="KW-0328">Glycosyltransferase</keyword>
<evidence type="ECO:0000256" key="7">
    <source>
        <dbReference type="ARBA" id="ARBA00023136"/>
    </source>
</evidence>
<evidence type="ECO:0000256" key="8">
    <source>
        <dbReference type="SAM" id="Phobius"/>
    </source>
</evidence>
<dbReference type="GO" id="GO:0005886">
    <property type="term" value="C:plasma membrane"/>
    <property type="evidence" value="ECO:0007669"/>
    <property type="project" value="UniProtKB-SubCell"/>
</dbReference>
<protein>
    <submittedName>
        <fullName evidence="9">Glycosyl transferase family 39</fullName>
    </submittedName>
</protein>
<evidence type="ECO:0000256" key="4">
    <source>
        <dbReference type="ARBA" id="ARBA00022679"/>
    </source>
</evidence>